<dbReference type="HAMAP" id="MF_00984">
    <property type="entry name" value="SSB"/>
    <property type="match status" value="1"/>
</dbReference>
<comment type="subunit">
    <text evidence="2">Homotetramer.</text>
</comment>
<organism evidence="5 6">
    <name type="scientific">Candidatus Doriopsillibacter californiensis</name>
    <dbReference type="NCBI Taxonomy" id="2970740"/>
    <lineage>
        <taxon>Bacteria</taxon>
        <taxon>Pseudomonadati</taxon>
        <taxon>Pseudomonadota</taxon>
        <taxon>Gammaproteobacteria</taxon>
        <taxon>Candidatus Tethybacterales</taxon>
        <taxon>Candidatus Persebacteraceae</taxon>
        <taxon>Candidatus Doriopsillibacter</taxon>
    </lineage>
</organism>
<dbReference type="PROSITE" id="PS50935">
    <property type="entry name" value="SSB"/>
    <property type="match status" value="1"/>
</dbReference>
<dbReference type="CDD" id="cd04496">
    <property type="entry name" value="SSB_OBF"/>
    <property type="match status" value="1"/>
</dbReference>
<evidence type="ECO:0000313" key="6">
    <source>
        <dbReference type="Proteomes" id="UP001168167"/>
    </source>
</evidence>
<sequence length="148" mass="16678">MAAKGTINKAIIVGNMGGDPELRNLPDGSSLVNFNLATTETFPDKQNPQQKIEKTEWHRVVFFGRAAELIHEYCRKGSKLYVEGTLQTRKWQDREGNDRYSTEIRGRDFTFLNSRSESGGNNYGGGGNHQSSRPSTKDNFDDMDDVPF</sequence>
<dbReference type="PIRSF" id="PIRSF002070">
    <property type="entry name" value="SSB"/>
    <property type="match status" value="1"/>
</dbReference>
<dbReference type="Pfam" id="PF00436">
    <property type="entry name" value="SSB"/>
    <property type="match status" value="1"/>
</dbReference>
<keyword evidence="1 2" id="KW-0238">DNA-binding</keyword>
<evidence type="ECO:0000256" key="4">
    <source>
        <dbReference type="SAM" id="MobiDB-lite"/>
    </source>
</evidence>
<protein>
    <recommendedName>
        <fullName evidence="2 3">Single-stranded DNA-binding protein</fullName>
        <shortName evidence="2">SSB</shortName>
    </recommendedName>
</protein>
<comment type="caution">
    <text evidence="5">The sequence shown here is derived from an EMBL/GenBank/DDBJ whole genome shotgun (WGS) entry which is preliminary data.</text>
</comment>
<dbReference type="NCBIfam" id="TIGR00621">
    <property type="entry name" value="ssb"/>
    <property type="match status" value="1"/>
</dbReference>
<gene>
    <name evidence="5" type="primary">ssb</name>
    <name evidence="5" type="ORF">NQX30_01800</name>
</gene>
<dbReference type="Proteomes" id="UP001168167">
    <property type="component" value="Unassembled WGS sequence"/>
</dbReference>
<dbReference type="InterPro" id="IPR012340">
    <property type="entry name" value="NA-bd_OB-fold"/>
</dbReference>
<reference evidence="5" key="1">
    <citation type="submission" date="2022-08" db="EMBL/GenBank/DDBJ databases">
        <authorList>
            <person name="Dzunkova M."/>
            <person name="La Clair J."/>
            <person name="Tyml T."/>
            <person name="Doud D."/>
            <person name="Schulz F."/>
            <person name="Piquer S."/>
            <person name="Porcel Sanchis D."/>
            <person name="Osborn A."/>
            <person name="Robinson D."/>
            <person name="Louie K.B."/>
            <person name="Bowen B.P."/>
            <person name="Bowers R."/>
            <person name="Lee J."/>
            <person name="Arnau Llombart V."/>
            <person name="Diaz Villanueva W."/>
            <person name="Gosliner T."/>
            <person name="Northen T."/>
            <person name="Cheng J.-F."/>
            <person name="Burkart M.D."/>
            <person name="Woyke T."/>
        </authorList>
    </citation>
    <scope>NUCLEOTIDE SEQUENCE</scope>
    <source>
        <strain evidence="5">Df01</strain>
    </source>
</reference>
<dbReference type="InterPro" id="IPR011344">
    <property type="entry name" value="ssDNA-bd"/>
</dbReference>
<feature type="region of interest" description="Disordered" evidence="4">
    <location>
        <begin position="111"/>
        <end position="148"/>
    </location>
</feature>
<evidence type="ECO:0000256" key="1">
    <source>
        <dbReference type="ARBA" id="ARBA00023125"/>
    </source>
</evidence>
<dbReference type="EMBL" id="JANQAO010000001">
    <property type="protein sequence ID" value="MDM5147115.1"/>
    <property type="molecule type" value="Genomic_DNA"/>
</dbReference>
<name>A0ABT7QKK0_9GAMM</name>
<reference evidence="5" key="2">
    <citation type="journal article" date="2023" name="Microbiome">
        <title>Synthase-selected sorting approach identifies a beta-lactone synthase in a nudibranch symbiotic bacterium.</title>
        <authorList>
            <person name="Dzunkova M."/>
            <person name="La Clair J.J."/>
            <person name="Tyml T."/>
            <person name="Doud D."/>
            <person name="Schulz F."/>
            <person name="Piquer-Esteban S."/>
            <person name="Porcel Sanchis D."/>
            <person name="Osborn A."/>
            <person name="Robinson D."/>
            <person name="Louie K.B."/>
            <person name="Bowen B.P."/>
            <person name="Bowers R.M."/>
            <person name="Lee J."/>
            <person name="Arnau V."/>
            <person name="Diaz-Villanueva W."/>
            <person name="Stepanauskas R."/>
            <person name="Gosliner T."/>
            <person name="Date S.V."/>
            <person name="Northen T.R."/>
            <person name="Cheng J.F."/>
            <person name="Burkart M.D."/>
            <person name="Woyke T."/>
        </authorList>
    </citation>
    <scope>NUCLEOTIDE SEQUENCE</scope>
    <source>
        <strain evidence="5">Df01</strain>
    </source>
</reference>
<comment type="caution">
    <text evidence="2">Lacks conserved residue(s) required for the propagation of feature annotation.</text>
</comment>
<evidence type="ECO:0000256" key="2">
    <source>
        <dbReference type="HAMAP-Rule" id="MF_00984"/>
    </source>
</evidence>
<keyword evidence="6" id="KW-1185">Reference proteome</keyword>
<dbReference type="PANTHER" id="PTHR10302">
    <property type="entry name" value="SINGLE-STRANDED DNA-BINDING PROTEIN"/>
    <property type="match status" value="1"/>
</dbReference>
<dbReference type="PANTHER" id="PTHR10302:SF27">
    <property type="entry name" value="SINGLE-STRANDED DNA-BINDING PROTEIN"/>
    <property type="match status" value="1"/>
</dbReference>
<accession>A0ABT7QKK0</accession>
<evidence type="ECO:0000313" key="5">
    <source>
        <dbReference type="EMBL" id="MDM5147115.1"/>
    </source>
</evidence>
<dbReference type="InterPro" id="IPR000424">
    <property type="entry name" value="Primosome_PriB/ssb"/>
</dbReference>
<dbReference type="GO" id="GO:0003677">
    <property type="term" value="F:DNA binding"/>
    <property type="evidence" value="ECO:0007669"/>
    <property type="project" value="UniProtKB-KW"/>
</dbReference>
<proteinExistence type="inferred from homology"/>
<dbReference type="SUPFAM" id="SSF50249">
    <property type="entry name" value="Nucleic acid-binding proteins"/>
    <property type="match status" value="1"/>
</dbReference>
<evidence type="ECO:0000256" key="3">
    <source>
        <dbReference type="PIRNR" id="PIRNR002070"/>
    </source>
</evidence>
<dbReference type="Gene3D" id="2.40.50.140">
    <property type="entry name" value="Nucleic acid-binding proteins"/>
    <property type="match status" value="1"/>
</dbReference>